<dbReference type="Pfam" id="PF13581">
    <property type="entry name" value="HATPase_c_2"/>
    <property type="match status" value="1"/>
</dbReference>
<dbReference type="SUPFAM" id="SSF55874">
    <property type="entry name" value="ATPase domain of HSP90 chaperone/DNA topoisomerase II/histidine kinase"/>
    <property type="match status" value="1"/>
</dbReference>
<name>A0A917VFH6_9ACTN</name>
<organism evidence="3 4">
    <name type="scientific">Sphaerisporangium melleum</name>
    <dbReference type="NCBI Taxonomy" id="321316"/>
    <lineage>
        <taxon>Bacteria</taxon>
        <taxon>Bacillati</taxon>
        <taxon>Actinomycetota</taxon>
        <taxon>Actinomycetes</taxon>
        <taxon>Streptosporangiales</taxon>
        <taxon>Streptosporangiaceae</taxon>
        <taxon>Sphaerisporangium</taxon>
    </lineage>
</organism>
<dbReference type="RefSeq" id="WP_189161908.1">
    <property type="nucleotide sequence ID" value="NZ_BMNT01000005.1"/>
</dbReference>
<dbReference type="PANTHER" id="PTHR35526:SF3">
    <property type="entry name" value="ANTI-SIGMA-F FACTOR RSBW"/>
    <property type="match status" value="1"/>
</dbReference>
<dbReference type="InterPro" id="IPR036890">
    <property type="entry name" value="HATPase_C_sf"/>
</dbReference>
<feature type="domain" description="Histidine kinase/HSP90-like ATPase" evidence="2">
    <location>
        <begin position="16"/>
        <end position="127"/>
    </location>
</feature>
<evidence type="ECO:0000256" key="1">
    <source>
        <dbReference type="ARBA" id="ARBA00022527"/>
    </source>
</evidence>
<evidence type="ECO:0000259" key="2">
    <source>
        <dbReference type="Pfam" id="PF13581"/>
    </source>
</evidence>
<sequence>MPETMDGPRVVCWELPPDPAIVAKARAMVGETLLSWDLPDLLDDVVLAVAELLANAITHGRPPVRLSMEAAGGELRVQVTDHGAEWPRRLDLGVEAVHGRGLAIVQALAQRMGVLPLADGPGKTVWAGWLLPPR</sequence>
<protein>
    <recommendedName>
        <fullName evidence="2">Histidine kinase/HSP90-like ATPase domain-containing protein</fullName>
    </recommendedName>
</protein>
<dbReference type="PANTHER" id="PTHR35526">
    <property type="entry name" value="ANTI-SIGMA-F FACTOR RSBW-RELATED"/>
    <property type="match status" value="1"/>
</dbReference>
<keyword evidence="1" id="KW-0808">Transferase</keyword>
<dbReference type="InterPro" id="IPR003594">
    <property type="entry name" value="HATPase_dom"/>
</dbReference>
<keyword evidence="4" id="KW-1185">Reference proteome</keyword>
<dbReference type="GO" id="GO:0004674">
    <property type="term" value="F:protein serine/threonine kinase activity"/>
    <property type="evidence" value="ECO:0007669"/>
    <property type="project" value="UniProtKB-KW"/>
</dbReference>
<comment type="caution">
    <text evidence="3">The sequence shown here is derived from an EMBL/GenBank/DDBJ whole genome shotgun (WGS) entry which is preliminary data.</text>
</comment>
<dbReference type="EMBL" id="BMNT01000005">
    <property type="protein sequence ID" value="GGK70524.1"/>
    <property type="molecule type" value="Genomic_DNA"/>
</dbReference>
<accession>A0A917VFH6</accession>
<dbReference type="Proteomes" id="UP000645217">
    <property type="component" value="Unassembled WGS sequence"/>
</dbReference>
<evidence type="ECO:0000313" key="4">
    <source>
        <dbReference type="Proteomes" id="UP000645217"/>
    </source>
</evidence>
<reference evidence="3" key="2">
    <citation type="submission" date="2020-09" db="EMBL/GenBank/DDBJ databases">
        <authorList>
            <person name="Sun Q."/>
            <person name="Ohkuma M."/>
        </authorList>
    </citation>
    <scope>NUCLEOTIDE SEQUENCE</scope>
    <source>
        <strain evidence="3">JCM 13064</strain>
    </source>
</reference>
<dbReference type="InterPro" id="IPR050267">
    <property type="entry name" value="Anti-sigma-factor_SerPK"/>
</dbReference>
<dbReference type="Gene3D" id="3.30.565.10">
    <property type="entry name" value="Histidine kinase-like ATPase, C-terminal domain"/>
    <property type="match status" value="1"/>
</dbReference>
<dbReference type="CDD" id="cd16936">
    <property type="entry name" value="HATPase_RsbW-like"/>
    <property type="match status" value="1"/>
</dbReference>
<keyword evidence="1" id="KW-0418">Kinase</keyword>
<reference evidence="3" key="1">
    <citation type="journal article" date="2014" name="Int. J. Syst. Evol. Microbiol.">
        <title>Complete genome sequence of Corynebacterium casei LMG S-19264T (=DSM 44701T), isolated from a smear-ripened cheese.</title>
        <authorList>
            <consortium name="US DOE Joint Genome Institute (JGI-PGF)"/>
            <person name="Walter F."/>
            <person name="Albersmeier A."/>
            <person name="Kalinowski J."/>
            <person name="Ruckert C."/>
        </authorList>
    </citation>
    <scope>NUCLEOTIDE SEQUENCE</scope>
    <source>
        <strain evidence="3">JCM 13064</strain>
    </source>
</reference>
<keyword evidence="1" id="KW-0723">Serine/threonine-protein kinase</keyword>
<evidence type="ECO:0000313" key="3">
    <source>
        <dbReference type="EMBL" id="GGK70524.1"/>
    </source>
</evidence>
<dbReference type="AlphaFoldDB" id="A0A917VFH6"/>
<proteinExistence type="predicted"/>
<gene>
    <name evidence="3" type="ORF">GCM10007964_11790</name>
</gene>